<dbReference type="EMBL" id="DTLB01000046">
    <property type="protein sequence ID" value="HFW32805.1"/>
    <property type="molecule type" value="Genomic_DNA"/>
</dbReference>
<comment type="caution">
    <text evidence="1">The sequence shown here is derived from an EMBL/GenBank/DDBJ whole genome shotgun (WGS) entry which is preliminary data.</text>
</comment>
<sequence>MSKIYIEASVIVDYIKMKVENNRDLTAFFNQELPKLRSLKSKYHFVILESSLGEAIGQCLKKGWKDQDVFEALGSFLRETGVEIVRSGKTTTDPWNNEVYEVFDRANKIIKREWSGEIQWGMDIHDIWFLSQVSLDPDCRYIWTLDRRILDYGSIYIEIVCEHKINVVETLAGIK</sequence>
<proteinExistence type="predicted"/>
<evidence type="ECO:0008006" key="2">
    <source>
        <dbReference type="Google" id="ProtNLM"/>
    </source>
</evidence>
<reference evidence="1" key="1">
    <citation type="journal article" date="2020" name="mSystems">
        <title>Genome- and Community-Level Interaction Insights into Carbon Utilization and Element Cycling Functions of Hydrothermarchaeota in Hydrothermal Sediment.</title>
        <authorList>
            <person name="Zhou Z."/>
            <person name="Liu Y."/>
            <person name="Xu W."/>
            <person name="Pan J."/>
            <person name="Luo Z.H."/>
            <person name="Li M."/>
        </authorList>
    </citation>
    <scope>NUCLEOTIDE SEQUENCE [LARGE SCALE GENOMIC DNA]</scope>
    <source>
        <strain evidence="1">SpSt-87</strain>
    </source>
</reference>
<name>A0A7C3RM18_ARCFL</name>
<organism evidence="1">
    <name type="scientific">Archaeoglobus fulgidus</name>
    <dbReference type="NCBI Taxonomy" id="2234"/>
    <lineage>
        <taxon>Archaea</taxon>
        <taxon>Methanobacteriati</taxon>
        <taxon>Methanobacteriota</taxon>
        <taxon>Archaeoglobi</taxon>
        <taxon>Archaeoglobales</taxon>
        <taxon>Archaeoglobaceae</taxon>
        <taxon>Archaeoglobus</taxon>
    </lineage>
</organism>
<dbReference type="AlphaFoldDB" id="A0A7C3RM18"/>
<accession>A0A7C3RM18</accession>
<evidence type="ECO:0000313" key="1">
    <source>
        <dbReference type="EMBL" id="HFW32805.1"/>
    </source>
</evidence>
<protein>
    <recommendedName>
        <fullName evidence="2">PIN domain-containing protein</fullName>
    </recommendedName>
</protein>
<gene>
    <name evidence="1" type="ORF">ENW66_07670</name>
</gene>